<evidence type="ECO:0000313" key="1">
    <source>
        <dbReference type="EMBL" id="KAL1895137.1"/>
    </source>
</evidence>
<evidence type="ECO:0000313" key="2">
    <source>
        <dbReference type="Proteomes" id="UP001583280"/>
    </source>
</evidence>
<comment type="caution">
    <text evidence="1">The sequence shown here is derived from an EMBL/GenBank/DDBJ whole genome shotgun (WGS) entry which is preliminary data.</text>
</comment>
<proteinExistence type="predicted"/>
<accession>A0ABR3Z4H3</accession>
<gene>
    <name evidence="1" type="ORF">Cpir12675_003366</name>
</gene>
<organism evidence="1 2">
    <name type="scientific">Ceratocystis pirilliformis</name>
    <dbReference type="NCBI Taxonomy" id="259994"/>
    <lineage>
        <taxon>Eukaryota</taxon>
        <taxon>Fungi</taxon>
        <taxon>Dikarya</taxon>
        <taxon>Ascomycota</taxon>
        <taxon>Pezizomycotina</taxon>
        <taxon>Sordariomycetes</taxon>
        <taxon>Hypocreomycetidae</taxon>
        <taxon>Microascales</taxon>
        <taxon>Ceratocystidaceae</taxon>
        <taxon>Ceratocystis</taxon>
    </lineage>
</organism>
<sequence length="119" mass="13169">MGDFAFITPPNTTADRGSPLSFAIADTSGLHSGMQYMCSLTTTAIRGTSRAGEITAFVNPSDAYGMMSGAEQGPVVFHFNWLIFQIRGDYRLHFHVQRMAPDLQTFEVVDILTHTMTIY</sequence>
<dbReference type="EMBL" id="JAWDJO010000078">
    <property type="protein sequence ID" value="KAL1895137.1"/>
    <property type="molecule type" value="Genomic_DNA"/>
</dbReference>
<keyword evidence="2" id="KW-1185">Reference proteome</keyword>
<name>A0ABR3Z4H3_9PEZI</name>
<reference evidence="1 2" key="1">
    <citation type="journal article" date="2024" name="IMA Fungus">
        <title>IMA Genome - F19 : A genome assembly and annotation guide to empower mycologists, including annotated draft genome sequences of Ceratocystis pirilliformis, Diaporthe australafricana, Fusarium ophioides, Paecilomyces lecythidis, and Sporothrix stenoceras.</title>
        <authorList>
            <person name="Aylward J."/>
            <person name="Wilson A.M."/>
            <person name="Visagie C.M."/>
            <person name="Spraker J."/>
            <person name="Barnes I."/>
            <person name="Buitendag C."/>
            <person name="Ceriani C."/>
            <person name="Del Mar Angel L."/>
            <person name="du Plessis D."/>
            <person name="Fuchs T."/>
            <person name="Gasser K."/>
            <person name="Kramer D."/>
            <person name="Li W."/>
            <person name="Munsamy K."/>
            <person name="Piso A."/>
            <person name="Price J.L."/>
            <person name="Sonnekus B."/>
            <person name="Thomas C."/>
            <person name="van der Nest A."/>
            <person name="van Dijk A."/>
            <person name="van Heerden A."/>
            <person name="van Vuuren N."/>
            <person name="Yilmaz N."/>
            <person name="Duong T.A."/>
            <person name="van der Merwe N.A."/>
            <person name="Wingfield M.J."/>
            <person name="Wingfield B.D."/>
        </authorList>
    </citation>
    <scope>NUCLEOTIDE SEQUENCE [LARGE SCALE GENOMIC DNA]</scope>
    <source>
        <strain evidence="1 2">CMW 12675</strain>
    </source>
</reference>
<evidence type="ECO:0008006" key="3">
    <source>
        <dbReference type="Google" id="ProtNLM"/>
    </source>
</evidence>
<protein>
    <recommendedName>
        <fullName evidence="3">Velvet domain-containing protein</fullName>
    </recommendedName>
</protein>
<dbReference type="Proteomes" id="UP001583280">
    <property type="component" value="Unassembled WGS sequence"/>
</dbReference>